<comment type="caution">
    <text evidence="3">The sequence shown here is derived from an EMBL/GenBank/DDBJ whole genome shotgun (WGS) entry which is preliminary data.</text>
</comment>
<keyword evidence="4" id="KW-1185">Reference proteome</keyword>
<dbReference type="Gene3D" id="3.40.50.720">
    <property type="entry name" value="NAD(P)-binding Rossmann-like Domain"/>
    <property type="match status" value="1"/>
</dbReference>
<dbReference type="EMBL" id="WIGM01000359">
    <property type="protein sequence ID" value="KAF6827748.1"/>
    <property type="molecule type" value="Genomic_DNA"/>
</dbReference>
<organism evidence="3 4">
    <name type="scientific">Colletotrichum musicola</name>
    <dbReference type="NCBI Taxonomy" id="2175873"/>
    <lineage>
        <taxon>Eukaryota</taxon>
        <taxon>Fungi</taxon>
        <taxon>Dikarya</taxon>
        <taxon>Ascomycota</taxon>
        <taxon>Pezizomycotina</taxon>
        <taxon>Sordariomycetes</taxon>
        <taxon>Hypocreomycetidae</taxon>
        <taxon>Glomerellales</taxon>
        <taxon>Glomerellaceae</taxon>
        <taxon>Colletotrichum</taxon>
        <taxon>Colletotrichum orchidearum species complex</taxon>
    </lineage>
</organism>
<dbReference type="PANTHER" id="PTHR42901:SF1">
    <property type="entry name" value="ALCOHOL DEHYDROGENASE"/>
    <property type="match status" value="1"/>
</dbReference>
<dbReference type="CDD" id="cd05233">
    <property type="entry name" value="SDR_c"/>
    <property type="match status" value="1"/>
</dbReference>
<dbReference type="SUPFAM" id="SSF51735">
    <property type="entry name" value="NAD(P)-binding Rossmann-fold domains"/>
    <property type="match status" value="1"/>
</dbReference>
<dbReference type="PANTHER" id="PTHR42901">
    <property type="entry name" value="ALCOHOL DEHYDROGENASE"/>
    <property type="match status" value="1"/>
</dbReference>
<evidence type="ECO:0000256" key="1">
    <source>
        <dbReference type="ARBA" id="ARBA00006484"/>
    </source>
</evidence>
<dbReference type="Pfam" id="PF00106">
    <property type="entry name" value="adh_short"/>
    <property type="match status" value="1"/>
</dbReference>
<reference evidence="3" key="1">
    <citation type="journal article" date="2020" name="Phytopathology">
        <title>Genome Sequence Resources of Colletotrichum truncatum, C. plurivorum, C. musicola, and C. sojae: Four Species Pathogenic to Soybean (Glycine max).</title>
        <authorList>
            <person name="Rogerio F."/>
            <person name="Boufleur T.R."/>
            <person name="Ciampi-Guillardi M."/>
            <person name="Sukno S.A."/>
            <person name="Thon M.R."/>
            <person name="Massola Junior N.S."/>
            <person name="Baroncelli R."/>
        </authorList>
    </citation>
    <scope>NUCLEOTIDE SEQUENCE</scope>
    <source>
        <strain evidence="3">LFN0074</strain>
    </source>
</reference>
<protein>
    <submittedName>
        <fullName evidence="3">D-erythrulose reductase</fullName>
    </submittedName>
</protein>
<accession>A0A8H6NCF8</accession>
<keyword evidence="2" id="KW-0560">Oxidoreductase</keyword>
<comment type="similarity">
    <text evidence="1">Belongs to the short-chain dehydrogenases/reductases (SDR) family.</text>
</comment>
<dbReference type="Proteomes" id="UP000639643">
    <property type="component" value="Unassembled WGS sequence"/>
</dbReference>
<evidence type="ECO:0000313" key="4">
    <source>
        <dbReference type="Proteomes" id="UP000639643"/>
    </source>
</evidence>
<sequence>MEHYLNLTSTVENGSTLVKTIHKKGYPAIDPSRPELSQAGRTILITGGSGGIGFAIARGFAQAGAAQVIITGRRANALDESVAKLRAEFSGGTTKFAGRAVEVSDLVATEKLWKGFEDDGIVVDVLALNAASFEALPILDQGVEKVWAQFGVNVRGHLDYTERFYHQKKAPEGHAKVGDRISGTVVSVTNTSIHDFVRSGPVPSYSLTKNSGTLLLQQIAKDTPPEKMQVVSFHPGTVYTDGVVGFIPRDAFDFDEDTLGGHFAVWAASEEARFLHGRYIWAGWDLDEVRNGEVYEKITKNPHFLQIGVVGLHQ</sequence>
<dbReference type="AlphaFoldDB" id="A0A8H6NCF8"/>
<evidence type="ECO:0000313" key="3">
    <source>
        <dbReference type="EMBL" id="KAF6827748.1"/>
    </source>
</evidence>
<gene>
    <name evidence="3" type="ORF">CMUS01_08877</name>
</gene>
<proteinExistence type="inferred from homology"/>
<dbReference type="InterPro" id="IPR036291">
    <property type="entry name" value="NAD(P)-bd_dom_sf"/>
</dbReference>
<name>A0A8H6NCF8_9PEZI</name>
<dbReference type="PRINTS" id="PR00081">
    <property type="entry name" value="GDHRDH"/>
</dbReference>
<dbReference type="GO" id="GO:0016491">
    <property type="term" value="F:oxidoreductase activity"/>
    <property type="evidence" value="ECO:0007669"/>
    <property type="project" value="UniProtKB-KW"/>
</dbReference>
<evidence type="ECO:0000256" key="2">
    <source>
        <dbReference type="ARBA" id="ARBA00023002"/>
    </source>
</evidence>
<dbReference type="InterPro" id="IPR002347">
    <property type="entry name" value="SDR_fam"/>
</dbReference>
<dbReference type="OrthoDB" id="1933717at2759"/>